<evidence type="ECO:0000259" key="2">
    <source>
        <dbReference type="SMART" id="SM01095"/>
    </source>
</evidence>
<dbReference type="SMART" id="SM01095">
    <property type="entry name" value="Cpl-7"/>
    <property type="match status" value="2"/>
</dbReference>
<dbReference type="GO" id="GO:0016052">
    <property type="term" value="P:carbohydrate catabolic process"/>
    <property type="evidence" value="ECO:0007669"/>
    <property type="project" value="TreeGrafter"/>
</dbReference>
<feature type="domain" description="Cpl-7 lysozyme C-terminal" evidence="2">
    <location>
        <begin position="249"/>
        <end position="290"/>
    </location>
</feature>
<evidence type="ECO:0000256" key="1">
    <source>
        <dbReference type="ARBA" id="ARBA00010646"/>
    </source>
</evidence>
<dbReference type="Gene3D" id="3.20.20.80">
    <property type="entry name" value="Glycosidases"/>
    <property type="match status" value="1"/>
</dbReference>
<organism evidence="3 4">
    <name type="scientific">[Eubacterium] siraeum</name>
    <dbReference type="NCBI Taxonomy" id="39492"/>
    <lineage>
        <taxon>Bacteria</taxon>
        <taxon>Bacillati</taxon>
        <taxon>Bacillota</taxon>
        <taxon>Clostridia</taxon>
        <taxon>Eubacteriales</taxon>
        <taxon>Oscillospiraceae</taxon>
        <taxon>Oscillospiraceae incertae sedis</taxon>
    </lineage>
</organism>
<dbReference type="GO" id="GO:0003796">
    <property type="term" value="F:lysozyme activity"/>
    <property type="evidence" value="ECO:0007669"/>
    <property type="project" value="InterPro"/>
</dbReference>
<dbReference type="Pfam" id="PF08230">
    <property type="entry name" value="CW_7"/>
    <property type="match status" value="2"/>
</dbReference>
<protein>
    <submittedName>
        <fullName evidence="3">GH25 family lysozyme</fullName>
    </submittedName>
</protein>
<comment type="caution">
    <text evidence="3">The sequence shown here is derived from an EMBL/GenBank/DDBJ whole genome shotgun (WGS) entry which is preliminary data.</text>
</comment>
<dbReference type="AlphaFoldDB" id="A0AAW6D5H0"/>
<reference evidence="3" key="1">
    <citation type="submission" date="2023-01" db="EMBL/GenBank/DDBJ databases">
        <title>Human gut microbiome strain richness.</title>
        <authorList>
            <person name="Chen-Liaw A."/>
        </authorList>
    </citation>
    <scope>NUCLEOTIDE SEQUENCE</scope>
    <source>
        <strain evidence="3">1001283st1_G1_1001283B150217_161031</strain>
    </source>
</reference>
<dbReference type="EMBL" id="JAQLXW010000009">
    <property type="protein sequence ID" value="MDB8003997.1"/>
    <property type="molecule type" value="Genomic_DNA"/>
</dbReference>
<gene>
    <name evidence="3" type="ORF">PNE09_07935</name>
</gene>
<dbReference type="SUPFAM" id="SSF51445">
    <property type="entry name" value="(Trans)glycosidases"/>
    <property type="match status" value="1"/>
</dbReference>
<dbReference type="PANTHER" id="PTHR34135">
    <property type="entry name" value="LYSOZYME"/>
    <property type="match status" value="1"/>
</dbReference>
<dbReference type="Proteomes" id="UP001210809">
    <property type="component" value="Unassembled WGS sequence"/>
</dbReference>
<dbReference type="InterPro" id="IPR013168">
    <property type="entry name" value="Cpl_7_lyso_C"/>
</dbReference>
<evidence type="ECO:0000313" key="4">
    <source>
        <dbReference type="Proteomes" id="UP001210809"/>
    </source>
</evidence>
<dbReference type="PANTHER" id="PTHR34135:SF2">
    <property type="entry name" value="LYSOZYME"/>
    <property type="match status" value="1"/>
</dbReference>
<dbReference type="GO" id="GO:0016998">
    <property type="term" value="P:cell wall macromolecule catabolic process"/>
    <property type="evidence" value="ECO:0007669"/>
    <property type="project" value="InterPro"/>
</dbReference>
<dbReference type="Pfam" id="PF01183">
    <property type="entry name" value="Glyco_hydro_25"/>
    <property type="match status" value="1"/>
</dbReference>
<dbReference type="InterPro" id="IPR017853">
    <property type="entry name" value="GH"/>
</dbReference>
<evidence type="ECO:0000313" key="3">
    <source>
        <dbReference type="EMBL" id="MDB8003997.1"/>
    </source>
</evidence>
<name>A0AAW6D5H0_9FIRM</name>
<dbReference type="CDD" id="cd06414">
    <property type="entry name" value="GH25_LytC-like"/>
    <property type="match status" value="1"/>
</dbReference>
<feature type="domain" description="Cpl-7 lysozyme C-terminal" evidence="2">
    <location>
        <begin position="204"/>
        <end position="245"/>
    </location>
</feature>
<dbReference type="GO" id="GO:0009253">
    <property type="term" value="P:peptidoglycan catabolic process"/>
    <property type="evidence" value="ECO:0007669"/>
    <property type="project" value="InterPro"/>
</dbReference>
<sequence length="290" mass="33354">MMKIKGVDLSYCQEGISFPALKQVGVKFAIIRAGFSTKKDVTMDKFVVDCKKYGIDYGFYWYSYAMSIEQAQAEAEKCIEVIKNLSPTYPVFFDMEEKKQISGLNTDTRTKMAIAFCEKIRQAGLKPGIYANPSFMENYYDKNRIIGKYDIWLAHWTNSPNCPSKYSYGQTMWQWGLDRIDGYDVDGDICFFDYAKSAHEKKTVDELADEVIAGKWDNGAERERLLTAAGYDYNAIQKRVNEKLYRKTTDEIAVEVIAGLWGNGAERKEKLTEAGYDYSEVQKRVNEMLR</sequence>
<accession>A0AAW6D5H0</accession>
<dbReference type="PROSITE" id="PS51904">
    <property type="entry name" value="GLYCOSYL_HYDROL_F25_2"/>
    <property type="match status" value="1"/>
</dbReference>
<dbReference type="InterPro" id="IPR002053">
    <property type="entry name" value="Glyco_hydro_25"/>
</dbReference>
<proteinExistence type="inferred from homology"/>
<comment type="similarity">
    <text evidence="1">Belongs to the glycosyl hydrolase 25 family.</text>
</comment>